<keyword evidence="1" id="KW-0732">Signal</keyword>
<feature type="signal peptide" evidence="1">
    <location>
        <begin position="1"/>
        <end position="27"/>
    </location>
</feature>
<dbReference type="Proteomes" id="UP001189122">
    <property type="component" value="Unassembled WGS sequence"/>
</dbReference>
<evidence type="ECO:0000313" key="3">
    <source>
        <dbReference type="Proteomes" id="UP001189122"/>
    </source>
</evidence>
<name>A0A7I8JGH0_SPIIN</name>
<accession>A0A7I8JGH0</accession>
<dbReference type="Gene3D" id="2.60.20.30">
    <property type="match status" value="2"/>
</dbReference>
<dbReference type="InterPro" id="IPR015201">
    <property type="entry name" value="Antimicrobial_MiAMP1"/>
</dbReference>
<evidence type="ECO:0000256" key="1">
    <source>
        <dbReference type="SAM" id="SignalP"/>
    </source>
</evidence>
<dbReference type="AlphaFoldDB" id="A0A7I8JGH0"/>
<reference evidence="2 3" key="1">
    <citation type="submission" date="2019-12" db="EMBL/GenBank/DDBJ databases">
        <authorList>
            <person name="Scholz U."/>
            <person name="Mascher M."/>
            <person name="Fiebig A."/>
        </authorList>
    </citation>
    <scope>NUCLEOTIDE SEQUENCE</scope>
</reference>
<dbReference type="EMBL" id="LR743598">
    <property type="protein sequence ID" value="CAA2629379.1"/>
    <property type="molecule type" value="Genomic_DNA"/>
</dbReference>
<proteinExistence type="predicted"/>
<dbReference type="EMBL" id="CACRZD030000011">
    <property type="protein sequence ID" value="CAA6668623.1"/>
    <property type="molecule type" value="Genomic_DNA"/>
</dbReference>
<evidence type="ECO:0000313" key="2">
    <source>
        <dbReference type="EMBL" id="CAA2629379.1"/>
    </source>
</evidence>
<dbReference type="GO" id="GO:0006952">
    <property type="term" value="P:defense response"/>
    <property type="evidence" value="ECO:0007669"/>
    <property type="project" value="InterPro"/>
</dbReference>
<protein>
    <submittedName>
        <fullName evidence="2">Uncharacterized protein</fullName>
    </submittedName>
</protein>
<gene>
    <name evidence="2" type="ORF">SI7747_11015017</name>
</gene>
<keyword evidence="3" id="KW-1185">Reference proteome</keyword>
<dbReference type="GO" id="GO:0045926">
    <property type="term" value="P:negative regulation of growth"/>
    <property type="evidence" value="ECO:0007669"/>
    <property type="project" value="InterPro"/>
</dbReference>
<organism evidence="2">
    <name type="scientific">Spirodela intermedia</name>
    <name type="common">Intermediate duckweed</name>
    <dbReference type="NCBI Taxonomy" id="51605"/>
    <lineage>
        <taxon>Eukaryota</taxon>
        <taxon>Viridiplantae</taxon>
        <taxon>Streptophyta</taxon>
        <taxon>Embryophyta</taxon>
        <taxon>Tracheophyta</taxon>
        <taxon>Spermatophyta</taxon>
        <taxon>Magnoliopsida</taxon>
        <taxon>Liliopsida</taxon>
        <taxon>Araceae</taxon>
        <taxon>Lemnoideae</taxon>
        <taxon>Spirodela</taxon>
    </lineage>
</organism>
<sequence>MATTGKHAAAPALLVLLAVALIAPASASTLTVFSGPGCSGQSKDINGCGCFDLTGYQSGFHFVFTEEQEVVLHTDRHCNNGYRSHKDVNGCGCFDLTGYQSGFHFVFTEEQEAVLYTDRHCRNSYRTKFLDEETRYCRRFPFRSVEMVC</sequence>
<feature type="chain" id="PRO_5029539273" evidence="1">
    <location>
        <begin position="28"/>
        <end position="149"/>
    </location>
</feature>
<dbReference type="Pfam" id="PF09117">
    <property type="entry name" value="MiAMP1"/>
    <property type="match status" value="2"/>
</dbReference>
<dbReference type="InterPro" id="IPR015791">
    <property type="entry name" value="Antimic/Inh_G_crystallin-like"/>
</dbReference>